<sequence>MVVPEADTPMYSMEINNLLKCTSMEQMYFDLLSGPLLEDDDEELFGSLLEGDLPFDLLSAVEDMDTEMVLGTEGLPEMDSAEEEVDVVSIDDDKASVASGLPPSQDTETEQPSTPKTPKKLPEDAPVVSSSLLDRMKAASTKKKGPILIQPPDRGRPVTKSDAMVQASCPAATPDHDYCTGSTTDRGDRKARDADLEQANKKERAVQWPASRSPSPPKRCRSPHRRSVSRLSMRSSWSRGSRSSSPTSRSSSCGSSDGSVRRCSRPRRKSRDSRDSRDSRNSRRPHRRHREPRRMLPSPPRRRVPDGQKEERRVIYVGNIPEGTTRTDLRQRFAQFGNIEEVSVHFRDRGDNYGFVTFMQSRDAYEAVELVISMAIGNIAYQRPPKPIDVVDGDQEPRDPGGAPQSNGQPSAESLRVVDRTTPMFPEYKTLVSRVQSFGDEYVQKFKGDPETLAKAGLFYNGFMECDRAVCFQCGGGLYQWDDGESPIEEHARWYPDCPFVRLSLGDAEVQRIQDEHLQALQEAATDHNGGDANDRAADDQVEEAVTRYLDVEASRRSFFQEFGITAATVRNAVKLLISRGQQDRIHDEHEVDAAIKETVSLQKSSISAECTESVAKGQESTDSRCLLCHKNDRQVIFSPCFHLVACESCSATLQVCSVCKKPIKENIKAFLS</sequence>
<evidence type="ECO:0000313" key="2">
    <source>
        <dbReference type="Proteomes" id="UP000805193"/>
    </source>
</evidence>
<proteinExistence type="predicted"/>
<reference evidence="1 2" key="1">
    <citation type="journal article" date="2020" name="Cell">
        <title>Large-Scale Comparative Analyses of Tick Genomes Elucidate Their Genetic Diversity and Vector Capacities.</title>
        <authorList>
            <consortium name="Tick Genome and Microbiome Consortium (TIGMIC)"/>
            <person name="Jia N."/>
            <person name="Wang J."/>
            <person name="Shi W."/>
            <person name="Du L."/>
            <person name="Sun Y."/>
            <person name="Zhan W."/>
            <person name="Jiang J.F."/>
            <person name="Wang Q."/>
            <person name="Zhang B."/>
            <person name="Ji P."/>
            <person name="Bell-Sakyi L."/>
            <person name="Cui X.M."/>
            <person name="Yuan T.T."/>
            <person name="Jiang B.G."/>
            <person name="Yang W.F."/>
            <person name="Lam T.T."/>
            <person name="Chang Q.C."/>
            <person name="Ding S.J."/>
            <person name="Wang X.J."/>
            <person name="Zhu J.G."/>
            <person name="Ruan X.D."/>
            <person name="Zhao L."/>
            <person name="Wei J.T."/>
            <person name="Ye R.Z."/>
            <person name="Que T.C."/>
            <person name="Du C.H."/>
            <person name="Zhou Y.H."/>
            <person name="Cheng J.X."/>
            <person name="Dai P.F."/>
            <person name="Guo W.B."/>
            <person name="Han X.H."/>
            <person name="Huang E.J."/>
            <person name="Li L.F."/>
            <person name="Wei W."/>
            <person name="Gao Y.C."/>
            <person name="Liu J.Z."/>
            <person name="Shao H.Z."/>
            <person name="Wang X."/>
            <person name="Wang C.C."/>
            <person name="Yang T.C."/>
            <person name="Huo Q.B."/>
            <person name="Li W."/>
            <person name="Chen H.Y."/>
            <person name="Chen S.E."/>
            <person name="Zhou L.G."/>
            <person name="Ni X.B."/>
            <person name="Tian J.H."/>
            <person name="Sheng Y."/>
            <person name="Liu T."/>
            <person name="Pan Y.S."/>
            <person name="Xia L.Y."/>
            <person name="Li J."/>
            <person name="Zhao F."/>
            <person name="Cao W.C."/>
        </authorList>
    </citation>
    <scope>NUCLEOTIDE SEQUENCE [LARGE SCALE GENOMIC DNA]</scope>
    <source>
        <strain evidence="1">Iper-2018</strain>
    </source>
</reference>
<dbReference type="Proteomes" id="UP000805193">
    <property type="component" value="Unassembled WGS sequence"/>
</dbReference>
<evidence type="ECO:0000313" key="1">
    <source>
        <dbReference type="EMBL" id="KAG0409806.1"/>
    </source>
</evidence>
<comment type="caution">
    <text evidence="1">The sequence shown here is derived from an EMBL/GenBank/DDBJ whole genome shotgun (WGS) entry which is preliminary data.</text>
</comment>
<name>A0AC60NRQ7_IXOPE</name>
<protein>
    <submittedName>
        <fullName evidence="1">Uncharacterized protein</fullName>
    </submittedName>
</protein>
<accession>A0AC60NRQ7</accession>
<gene>
    <name evidence="1" type="ORF">HPB47_013064</name>
</gene>
<dbReference type="EMBL" id="JABSTQ010011589">
    <property type="protein sequence ID" value="KAG0409806.1"/>
    <property type="molecule type" value="Genomic_DNA"/>
</dbReference>
<organism evidence="1 2">
    <name type="scientific">Ixodes persulcatus</name>
    <name type="common">Taiga tick</name>
    <dbReference type="NCBI Taxonomy" id="34615"/>
    <lineage>
        <taxon>Eukaryota</taxon>
        <taxon>Metazoa</taxon>
        <taxon>Ecdysozoa</taxon>
        <taxon>Arthropoda</taxon>
        <taxon>Chelicerata</taxon>
        <taxon>Arachnida</taxon>
        <taxon>Acari</taxon>
        <taxon>Parasitiformes</taxon>
        <taxon>Ixodida</taxon>
        <taxon>Ixodoidea</taxon>
        <taxon>Ixodidae</taxon>
        <taxon>Ixodinae</taxon>
        <taxon>Ixodes</taxon>
    </lineage>
</organism>
<keyword evidence="2" id="KW-1185">Reference proteome</keyword>